<dbReference type="CDD" id="cd07197">
    <property type="entry name" value="nitrilase"/>
    <property type="match status" value="1"/>
</dbReference>
<comment type="caution">
    <text evidence="3">The sequence shown here is derived from an EMBL/GenBank/DDBJ whole genome shotgun (WGS) entry which is preliminary data.</text>
</comment>
<evidence type="ECO:0000256" key="1">
    <source>
        <dbReference type="ARBA" id="ARBA00022801"/>
    </source>
</evidence>
<dbReference type="GO" id="GO:0016811">
    <property type="term" value="F:hydrolase activity, acting on carbon-nitrogen (but not peptide) bonds, in linear amides"/>
    <property type="evidence" value="ECO:0007669"/>
    <property type="project" value="UniProtKB-ARBA"/>
</dbReference>
<evidence type="ECO:0000313" key="4">
    <source>
        <dbReference type="Proteomes" id="UP000579945"/>
    </source>
</evidence>
<accession>A0A7W5V1K7</accession>
<dbReference type="Proteomes" id="UP000579945">
    <property type="component" value="Unassembled WGS sequence"/>
</dbReference>
<sequence length="264" mass="27935">MPSESLVVSVAQLSATPGDVEANALSAAAVVRGAADAGAKLLMFPQLSLVGYDLGLFADPSCWVTENDPRLDVVRKAVQEAGVTAVVGAAYRWPDGTPWIASLVLRPDAEMLVHGKRNLHGQERDLFRPAGKGQLLDVDGWRVALALCLDAGIPAHAEDAARDGAEVYAASALYTQEEARRMDIHFAARAMDHRMFSVVANHAGTGPGWRSCGGSGAWHPDGRRLTEAGTEPGLFTTALSRGELQALRDKDALAGYPRGAVTGR</sequence>
<dbReference type="RefSeq" id="WP_183645534.1">
    <property type="nucleotide sequence ID" value="NZ_BAAAXX010000038.1"/>
</dbReference>
<proteinExistence type="predicted"/>
<keyword evidence="4" id="KW-1185">Reference proteome</keyword>
<dbReference type="PANTHER" id="PTHR43674">
    <property type="entry name" value="NITRILASE C965.09-RELATED"/>
    <property type="match status" value="1"/>
</dbReference>
<dbReference type="InterPro" id="IPR003010">
    <property type="entry name" value="C-N_Hydrolase"/>
</dbReference>
<dbReference type="InterPro" id="IPR036526">
    <property type="entry name" value="C-N_Hydrolase_sf"/>
</dbReference>
<dbReference type="Gene3D" id="3.60.110.10">
    <property type="entry name" value="Carbon-nitrogen hydrolase"/>
    <property type="match status" value="1"/>
</dbReference>
<keyword evidence="1 3" id="KW-0378">Hydrolase</keyword>
<dbReference type="PANTHER" id="PTHR43674:SF2">
    <property type="entry name" value="BETA-UREIDOPROPIONASE"/>
    <property type="match status" value="1"/>
</dbReference>
<dbReference type="GeneID" id="95388414"/>
<evidence type="ECO:0000259" key="2">
    <source>
        <dbReference type="PROSITE" id="PS50263"/>
    </source>
</evidence>
<dbReference type="SUPFAM" id="SSF56317">
    <property type="entry name" value="Carbon-nitrogen hydrolase"/>
    <property type="match status" value="1"/>
</dbReference>
<organism evidence="3 4">
    <name type="scientific">Nonomuraea dietziae</name>
    <dbReference type="NCBI Taxonomy" id="65515"/>
    <lineage>
        <taxon>Bacteria</taxon>
        <taxon>Bacillati</taxon>
        <taxon>Actinomycetota</taxon>
        <taxon>Actinomycetes</taxon>
        <taxon>Streptosporangiales</taxon>
        <taxon>Streptosporangiaceae</taxon>
        <taxon>Nonomuraea</taxon>
    </lineage>
</organism>
<evidence type="ECO:0000313" key="3">
    <source>
        <dbReference type="EMBL" id="MBB3726026.1"/>
    </source>
</evidence>
<reference evidence="3 4" key="1">
    <citation type="submission" date="2020-08" db="EMBL/GenBank/DDBJ databases">
        <title>Sequencing the genomes of 1000 actinobacteria strains.</title>
        <authorList>
            <person name="Klenk H.-P."/>
        </authorList>
    </citation>
    <scope>NUCLEOTIDE SEQUENCE [LARGE SCALE GENOMIC DNA]</scope>
    <source>
        <strain evidence="3 4">DSM 44320</strain>
    </source>
</reference>
<dbReference type="Pfam" id="PF00795">
    <property type="entry name" value="CN_hydrolase"/>
    <property type="match status" value="1"/>
</dbReference>
<gene>
    <name evidence="3" type="ORF">FHR33_001886</name>
</gene>
<name>A0A7W5V1K7_9ACTN</name>
<dbReference type="PROSITE" id="PS50263">
    <property type="entry name" value="CN_HYDROLASE"/>
    <property type="match status" value="1"/>
</dbReference>
<dbReference type="InterPro" id="IPR050345">
    <property type="entry name" value="Aliph_Amidase/BUP"/>
</dbReference>
<protein>
    <submittedName>
        <fullName evidence="3">Putative amidohydrolase</fullName>
    </submittedName>
</protein>
<dbReference type="AlphaFoldDB" id="A0A7W5V1K7"/>
<feature type="domain" description="CN hydrolase" evidence="2">
    <location>
        <begin position="6"/>
        <end position="241"/>
    </location>
</feature>
<dbReference type="EMBL" id="JACIBV010000001">
    <property type="protein sequence ID" value="MBB3726026.1"/>
    <property type="molecule type" value="Genomic_DNA"/>
</dbReference>